<evidence type="ECO:0000313" key="2">
    <source>
        <dbReference type="Proteomes" id="UP001203284"/>
    </source>
</evidence>
<gene>
    <name evidence="1" type="ORF">MWN34_02600</name>
</gene>
<dbReference type="Proteomes" id="UP001203284">
    <property type="component" value="Unassembled WGS sequence"/>
</dbReference>
<comment type="caution">
    <text evidence="1">The sequence shown here is derived from an EMBL/GenBank/DDBJ whole genome shotgun (WGS) entry which is preliminary data.</text>
</comment>
<protein>
    <submittedName>
        <fullName evidence="1">Ubiquinone biosynthesis methyltransferase UbiE</fullName>
    </submittedName>
</protein>
<reference evidence="1 2" key="1">
    <citation type="submission" date="2022-04" db="EMBL/GenBank/DDBJ databases">
        <authorList>
            <person name="Grouzdev D.S."/>
            <person name="Pantiukh K.S."/>
            <person name="Krutkina M.S."/>
        </authorList>
    </citation>
    <scope>NUCLEOTIDE SEQUENCE [LARGE SCALE GENOMIC DNA]</scope>
    <source>
        <strain evidence="1 2">6x-1</strain>
    </source>
</reference>
<organism evidence="1 2">
    <name type="scientific">Ancylobacter crimeensis</name>
    <dbReference type="NCBI Taxonomy" id="2579147"/>
    <lineage>
        <taxon>Bacteria</taxon>
        <taxon>Pseudomonadati</taxon>
        <taxon>Pseudomonadota</taxon>
        <taxon>Alphaproteobacteria</taxon>
        <taxon>Hyphomicrobiales</taxon>
        <taxon>Xanthobacteraceae</taxon>
        <taxon>Ancylobacter</taxon>
    </lineage>
</organism>
<proteinExistence type="predicted"/>
<keyword evidence="2" id="KW-1185">Reference proteome</keyword>
<keyword evidence="1" id="KW-0830">Ubiquinone</keyword>
<keyword evidence="1" id="KW-0489">Methyltransferase</keyword>
<dbReference type="GO" id="GO:0008168">
    <property type="term" value="F:methyltransferase activity"/>
    <property type="evidence" value="ECO:0007669"/>
    <property type="project" value="UniProtKB-KW"/>
</dbReference>
<evidence type="ECO:0000313" key="1">
    <source>
        <dbReference type="EMBL" id="MCK0195791.1"/>
    </source>
</evidence>
<accession>A0ABT0D770</accession>
<dbReference type="EMBL" id="JALKCH010000002">
    <property type="protein sequence ID" value="MCK0195791.1"/>
    <property type="molecule type" value="Genomic_DNA"/>
</dbReference>
<keyword evidence="1" id="KW-0808">Transferase</keyword>
<dbReference type="RefSeq" id="WP_247026238.1">
    <property type="nucleotide sequence ID" value="NZ_JALKCH010000002.1"/>
</dbReference>
<sequence length="158" mass="17571">MIEIELSIEALQAEWRQCDGIANYVANMISHNRSDSIRYANLFSSALNELMEIAFRASRRLDGRVVCRILRCDGIERVTLTFPCAAADRWIYEASVARAGAEDAETQYLSILAGDLAPVHQEVLSAMVIECHARLTLESMDAEALTLVADLPLERLVS</sequence>
<name>A0ABT0D770_9HYPH</name>
<dbReference type="GO" id="GO:0032259">
    <property type="term" value="P:methylation"/>
    <property type="evidence" value="ECO:0007669"/>
    <property type="project" value="UniProtKB-KW"/>
</dbReference>